<evidence type="ECO:0000259" key="2">
    <source>
        <dbReference type="SMART" id="SM00014"/>
    </source>
</evidence>
<dbReference type="Proteomes" id="UP000824231">
    <property type="component" value="Unassembled WGS sequence"/>
</dbReference>
<feature type="domain" description="Phosphatidic acid phosphatase type 2/haloperoxidase" evidence="2">
    <location>
        <begin position="74"/>
        <end position="177"/>
    </location>
</feature>
<dbReference type="AlphaFoldDB" id="A0A9D1VGA1"/>
<accession>A0A9D1VGA1</accession>
<feature type="transmembrane region" description="Helical" evidence="1">
    <location>
        <begin position="161"/>
        <end position="184"/>
    </location>
</feature>
<feature type="transmembrane region" description="Helical" evidence="1">
    <location>
        <begin position="55"/>
        <end position="74"/>
    </location>
</feature>
<comment type="caution">
    <text evidence="3">The sequence shown here is derived from an EMBL/GenBank/DDBJ whole genome shotgun (WGS) entry which is preliminary data.</text>
</comment>
<dbReference type="Gene3D" id="1.20.144.10">
    <property type="entry name" value="Phosphatidic acid phosphatase type 2/haloperoxidase"/>
    <property type="match status" value="1"/>
</dbReference>
<keyword evidence="1" id="KW-0472">Membrane</keyword>
<protein>
    <submittedName>
        <fullName evidence="3">Phosphatase PAP2 family protein</fullName>
    </submittedName>
</protein>
<dbReference type="SUPFAM" id="SSF48317">
    <property type="entry name" value="Acid phosphatase/Vanadium-dependent haloperoxidase"/>
    <property type="match status" value="1"/>
</dbReference>
<dbReference type="PANTHER" id="PTHR14969:SF13">
    <property type="entry name" value="AT30094P"/>
    <property type="match status" value="1"/>
</dbReference>
<dbReference type="InterPro" id="IPR036938">
    <property type="entry name" value="PAP2/HPO_sf"/>
</dbReference>
<reference evidence="3" key="1">
    <citation type="journal article" date="2021" name="PeerJ">
        <title>Extensive microbial diversity within the chicken gut microbiome revealed by metagenomics and culture.</title>
        <authorList>
            <person name="Gilroy R."/>
            <person name="Ravi A."/>
            <person name="Getino M."/>
            <person name="Pursley I."/>
            <person name="Horton D.L."/>
            <person name="Alikhan N.F."/>
            <person name="Baker D."/>
            <person name="Gharbi K."/>
            <person name="Hall N."/>
            <person name="Watson M."/>
            <person name="Adriaenssens E.M."/>
            <person name="Foster-Nyarko E."/>
            <person name="Jarju S."/>
            <person name="Secka A."/>
            <person name="Antonio M."/>
            <person name="Oren A."/>
            <person name="Chaudhuri R.R."/>
            <person name="La Ragione R."/>
            <person name="Hildebrand F."/>
            <person name="Pallen M.J."/>
        </authorList>
    </citation>
    <scope>NUCLEOTIDE SEQUENCE</scope>
    <source>
        <strain evidence="3">ChiSxjej3B15-572</strain>
    </source>
</reference>
<keyword evidence="1" id="KW-1133">Transmembrane helix</keyword>
<reference evidence="3" key="2">
    <citation type="submission" date="2021-04" db="EMBL/GenBank/DDBJ databases">
        <authorList>
            <person name="Gilroy R."/>
        </authorList>
    </citation>
    <scope>NUCLEOTIDE SEQUENCE</scope>
    <source>
        <strain evidence="3">ChiSxjej3B15-572</strain>
    </source>
</reference>
<dbReference type="SMART" id="SM00014">
    <property type="entry name" value="acidPPc"/>
    <property type="match status" value="1"/>
</dbReference>
<dbReference type="EMBL" id="DXFH01000001">
    <property type="protein sequence ID" value="HIX34907.1"/>
    <property type="molecule type" value="Genomic_DNA"/>
</dbReference>
<dbReference type="Pfam" id="PF01569">
    <property type="entry name" value="PAP2"/>
    <property type="match status" value="1"/>
</dbReference>
<evidence type="ECO:0000313" key="4">
    <source>
        <dbReference type="Proteomes" id="UP000824231"/>
    </source>
</evidence>
<feature type="transmembrane region" description="Helical" evidence="1">
    <location>
        <begin position="6"/>
        <end position="23"/>
    </location>
</feature>
<dbReference type="InterPro" id="IPR000326">
    <property type="entry name" value="PAP2/HPO"/>
</dbReference>
<dbReference type="PANTHER" id="PTHR14969">
    <property type="entry name" value="SPHINGOSINE-1-PHOSPHATE PHOSPHOHYDROLASE"/>
    <property type="match status" value="1"/>
</dbReference>
<sequence length="185" mass="20555">MLTWLVIAIMAAIGLVLLCTYVMKSSPARWDLYFTQHAAGSPVIWQTIARLSDPLLMVLYAFILAGILCCQGCFQSAIWVLVTLGITDGVGIWLKRLVRRSRPAAVRAHYSFPSGHVLGATVMALLLLSLYRTLWLHLLVIIIWLLIATSRLFLKAHYLSDILGAICLAICVFSLSMIMIILLLV</sequence>
<gene>
    <name evidence="3" type="ORF">H9856_00590</name>
</gene>
<evidence type="ECO:0000256" key="1">
    <source>
        <dbReference type="SAM" id="Phobius"/>
    </source>
</evidence>
<feature type="transmembrane region" description="Helical" evidence="1">
    <location>
        <begin position="134"/>
        <end position="154"/>
    </location>
</feature>
<feature type="transmembrane region" description="Helical" evidence="1">
    <location>
        <begin position="110"/>
        <end position="128"/>
    </location>
</feature>
<name>A0A9D1VGA1_9LACO</name>
<keyword evidence="1" id="KW-0812">Transmembrane</keyword>
<organism evidence="3 4">
    <name type="scientific">Candidatus Limosilactobacillus merdigallinarum</name>
    <dbReference type="NCBI Taxonomy" id="2838652"/>
    <lineage>
        <taxon>Bacteria</taxon>
        <taxon>Bacillati</taxon>
        <taxon>Bacillota</taxon>
        <taxon>Bacilli</taxon>
        <taxon>Lactobacillales</taxon>
        <taxon>Lactobacillaceae</taxon>
        <taxon>Limosilactobacillus</taxon>
    </lineage>
</organism>
<evidence type="ECO:0000313" key="3">
    <source>
        <dbReference type="EMBL" id="HIX34907.1"/>
    </source>
</evidence>
<proteinExistence type="predicted"/>